<keyword evidence="1" id="KW-0175">Coiled coil</keyword>
<comment type="caution">
    <text evidence="2">The sequence shown here is derived from an EMBL/GenBank/DDBJ whole genome shotgun (WGS) entry which is preliminary data.</text>
</comment>
<dbReference type="OrthoDB" id="10657454at2759"/>
<evidence type="ECO:0000256" key="1">
    <source>
        <dbReference type="SAM" id="Coils"/>
    </source>
</evidence>
<protein>
    <submittedName>
        <fullName evidence="2">Uncharacterized protein</fullName>
    </submittedName>
</protein>
<proteinExistence type="predicted"/>
<organism evidence="2 3">
    <name type="scientific">Stentor coeruleus</name>
    <dbReference type="NCBI Taxonomy" id="5963"/>
    <lineage>
        <taxon>Eukaryota</taxon>
        <taxon>Sar</taxon>
        <taxon>Alveolata</taxon>
        <taxon>Ciliophora</taxon>
        <taxon>Postciliodesmatophora</taxon>
        <taxon>Heterotrichea</taxon>
        <taxon>Heterotrichida</taxon>
        <taxon>Stentoridae</taxon>
        <taxon>Stentor</taxon>
    </lineage>
</organism>
<dbReference type="EMBL" id="MPUH01000115">
    <property type="protein sequence ID" value="OMJ89871.1"/>
    <property type="molecule type" value="Genomic_DNA"/>
</dbReference>
<feature type="coiled-coil region" evidence="1">
    <location>
        <begin position="798"/>
        <end position="881"/>
    </location>
</feature>
<feature type="coiled-coil region" evidence="1">
    <location>
        <begin position="378"/>
        <end position="554"/>
    </location>
</feature>
<sequence length="1126" mass="131401">MEESWNQLQSLELHLKEQDGTFKKSTDSSIQGKLLSMAKDIKDRDREILSLKGDIASLEIYKDQCSNMQTQIKLLREKIVIHERESQSKSTILSSLESNTFPKLEKLDSDLKLAIQNNEKLQKSYNQTKKDNEDKLVLITKLKQTCSGQEAAIKSLEEEKRNLKIKFSEIQNKIEDLAKQQEKSIESLKNKEDLSLALEEDNDRLRSQIENTMESLQKCQYELSLLPKLKQEIYQREQLISAASKEIDKEKSLKNKAIEEKENTEMQLANIFECTDGNDPAEYIQRLKALLNKTAKDQSDANENIMILKENQRSLNIENAQSMNYISEYLQNVSKIIAEEFMGMRVMKFPEIEPDFKSVLHGVCDQIEKTQISCRDKIIEIQEVNQLLSERIAQLQKDIPLWQRVEDMENLIQKQETLSSQLTEENIKIKKELEIRNKDLHLSEQDKHDLIKELEALEQQKILIENQLEAFQISHENLLKDHKNLINQTAKKDELNKSLEESNQQLLKQIENTMDSLEKCQRELSYIPKLKQEIHTKEQMLLAGTRELEKLKQEILSRDQVLNNVSKDIDKIQNETHSREQAFSSLNREMDKMKFDLINKENFIVKLTKKVNKKKLIIEDFKARVEDMDKQLIVIQKLTEDKNPVEYIEELKICKESLNMVIIPKLKLDIEQKDQDIKVLGCKLDEIKEKVTKEQALVTELCEGKNLEIYVNELKSGMNKYAKDLEKAHGETVEIKEQLKKIETDSLNSIGYISSYIKGISKYLVEEFFSSETLTFPKIDENHRSTFQKLCSNLIKLKKISNEKLTELRNSNEELKISLEESRNLNESTTKKLQDTQTLNENLNKKLQEVQSLNENINKKFEESQNLNESLNKKQQKLEENPAYNSDIGSQIIAIARKKMEENEGLIQKQEFLLDQLSSENYRLKQALELTTVEHQRSEKEKQDLLDELELMNDKKDLVEKKLTNLDSRLQGLRVEHEKAINHLRGKDELIIELESNNDKLRMQIQATVGSLEKYQSDLGIIPMLKQEIINKEQQYMAAVREIEKYKESSKSLIKKIDKLEGQLDLMTRDYGGQDSIEFHESRSRELHLRKLEYQLAEIYKETDNEDPVSFIQDLKSIHASLGMSK</sequence>
<feature type="coiled-coil region" evidence="1">
    <location>
        <begin position="58"/>
        <end position="304"/>
    </location>
</feature>
<dbReference type="AlphaFoldDB" id="A0A1R2CLK8"/>
<reference evidence="2 3" key="1">
    <citation type="submission" date="2016-11" db="EMBL/GenBank/DDBJ databases">
        <title>The macronuclear genome of Stentor coeruleus: a giant cell with tiny introns.</title>
        <authorList>
            <person name="Slabodnick M."/>
            <person name="Ruby J.G."/>
            <person name="Reiff S.B."/>
            <person name="Swart E.C."/>
            <person name="Gosai S."/>
            <person name="Prabakaran S."/>
            <person name="Witkowska E."/>
            <person name="Larue G.E."/>
            <person name="Fisher S."/>
            <person name="Freeman R.M."/>
            <person name="Gunawardena J."/>
            <person name="Chu W."/>
            <person name="Stover N.A."/>
            <person name="Gregory B.D."/>
            <person name="Nowacki M."/>
            <person name="Derisi J."/>
            <person name="Roy S.W."/>
            <person name="Marshall W.F."/>
            <person name="Sood P."/>
        </authorList>
    </citation>
    <scope>NUCLEOTIDE SEQUENCE [LARGE SCALE GENOMIC DNA]</scope>
    <source>
        <strain evidence="2">WM001</strain>
    </source>
</reference>
<dbReference type="Proteomes" id="UP000187209">
    <property type="component" value="Unassembled WGS sequence"/>
</dbReference>
<gene>
    <name evidence="2" type="ORF">SteCoe_7856</name>
</gene>
<keyword evidence="3" id="KW-1185">Reference proteome</keyword>
<accession>A0A1R2CLK8</accession>
<feature type="coiled-coil region" evidence="1">
    <location>
        <begin position="928"/>
        <end position="976"/>
    </location>
</feature>
<feature type="coiled-coil region" evidence="1">
    <location>
        <begin position="1029"/>
        <end position="1070"/>
    </location>
</feature>
<evidence type="ECO:0000313" key="3">
    <source>
        <dbReference type="Proteomes" id="UP000187209"/>
    </source>
</evidence>
<evidence type="ECO:0000313" key="2">
    <source>
        <dbReference type="EMBL" id="OMJ89871.1"/>
    </source>
</evidence>
<name>A0A1R2CLK8_9CILI</name>